<sequence>MATLGEITDLFCKLAFHLQTLTHTAQMHYQDEETEHSDSVDLSISSITQSLNLNDNAGVRVLDTALSLMCFTAPQVFDSMIEYFVKTIVSVLSTSISCKVLPFGKEEILRVGSCISQRDCVEFIEVVNDVVSKLDQHGVPSHLLLRSAARVAVSTSCCRYMVPSMHVLDVKSIDRRSTAISNLLSHLPGDLSLDNNKLPLRLLSWYLDPLTLKHDISNILQETMKRPFLTLSKEFYERMEWRSILLCLVLSPMMFIHTRALLHDWFMLTDLGSVLEFLIELVAVILDVISRPTWWGIPLELASELPFSNAYFPCKDHLLRILSGPLVSSSFQQLVQVTSESDSLVCKQFGPISKSSTLKFASVDRKSIWFLGRALVICFPDWFYFASGLLFSNNCYQNNCQLNCLLEAPNSIMEQPAVSAASFIAWILSPNSKPHQDLLFEGLTRMSECWSRKQIDSDVHENEYGCQVIGLWLNEFHRVMKYGVESTDKSSNCEAESYYFVLQNSMLFRRITLGVLIGCPSYVKEDGFELLLHYAATGRVLHLTSNNARMKHVDEFNRKEAVAGACLIFSLTDIVERISASSFENEKSGLDIICQVKLGASKYLIKCMKKLIEPNIFEDNKMLVDLHDRLERWRHQGQEMLELDKDLDDTIKGLSNELLLL</sequence>
<evidence type="ECO:0000313" key="2">
    <source>
        <dbReference type="Proteomes" id="UP000091857"/>
    </source>
</evidence>
<comment type="caution">
    <text evidence="1">The sequence shown here is derived from an EMBL/GenBank/DDBJ whole genome shotgun (WGS) entry which is preliminary data.</text>
</comment>
<name>A0ACB7HY39_MANES</name>
<reference evidence="2" key="1">
    <citation type="journal article" date="2016" name="Nat. Biotechnol.">
        <title>Sequencing wild and cultivated cassava and related species reveals extensive interspecific hybridization and genetic diversity.</title>
        <authorList>
            <person name="Bredeson J.V."/>
            <person name="Lyons J.B."/>
            <person name="Prochnik S.E."/>
            <person name="Wu G.A."/>
            <person name="Ha C.M."/>
            <person name="Edsinger-Gonzales E."/>
            <person name="Grimwood J."/>
            <person name="Schmutz J."/>
            <person name="Rabbi I.Y."/>
            <person name="Egesi C."/>
            <person name="Nauluvula P."/>
            <person name="Lebot V."/>
            <person name="Ndunguru J."/>
            <person name="Mkamilo G."/>
            <person name="Bart R.S."/>
            <person name="Setter T.L."/>
            <person name="Gleadow R.M."/>
            <person name="Kulakow P."/>
            <person name="Ferguson M.E."/>
            <person name="Rounsley S."/>
            <person name="Rokhsar D.S."/>
        </authorList>
    </citation>
    <scope>NUCLEOTIDE SEQUENCE [LARGE SCALE GENOMIC DNA]</scope>
    <source>
        <strain evidence="2">cv. AM560-2</strain>
    </source>
</reference>
<accession>A0ACB7HY39</accession>
<evidence type="ECO:0000313" key="1">
    <source>
        <dbReference type="EMBL" id="KAG8657036.1"/>
    </source>
</evidence>
<proteinExistence type="predicted"/>
<dbReference type="EMBL" id="CM004389">
    <property type="protein sequence ID" value="KAG8657036.1"/>
    <property type="molecule type" value="Genomic_DNA"/>
</dbReference>
<protein>
    <submittedName>
        <fullName evidence="1">Uncharacterized protein</fullName>
    </submittedName>
</protein>
<keyword evidence="2" id="KW-1185">Reference proteome</keyword>
<dbReference type="Proteomes" id="UP000091857">
    <property type="component" value="Chromosome 3"/>
</dbReference>
<gene>
    <name evidence="1" type="ORF">MANES_03G033600v8</name>
</gene>
<organism evidence="1 2">
    <name type="scientific">Manihot esculenta</name>
    <name type="common">Cassava</name>
    <name type="synonym">Jatropha manihot</name>
    <dbReference type="NCBI Taxonomy" id="3983"/>
    <lineage>
        <taxon>Eukaryota</taxon>
        <taxon>Viridiplantae</taxon>
        <taxon>Streptophyta</taxon>
        <taxon>Embryophyta</taxon>
        <taxon>Tracheophyta</taxon>
        <taxon>Spermatophyta</taxon>
        <taxon>Magnoliopsida</taxon>
        <taxon>eudicotyledons</taxon>
        <taxon>Gunneridae</taxon>
        <taxon>Pentapetalae</taxon>
        <taxon>rosids</taxon>
        <taxon>fabids</taxon>
        <taxon>Malpighiales</taxon>
        <taxon>Euphorbiaceae</taxon>
        <taxon>Crotonoideae</taxon>
        <taxon>Manihoteae</taxon>
        <taxon>Manihot</taxon>
    </lineage>
</organism>